<keyword evidence="4" id="KW-1133">Transmembrane helix</keyword>
<keyword evidence="4" id="KW-0472">Membrane</keyword>
<evidence type="ECO:0000256" key="2">
    <source>
        <dbReference type="ARBA" id="ARBA00023125"/>
    </source>
</evidence>
<dbReference type="InterPro" id="IPR036388">
    <property type="entry name" value="WH-like_DNA-bd_sf"/>
</dbReference>
<dbReference type="PANTHER" id="PTHR44688">
    <property type="entry name" value="DNA-BINDING TRANSCRIPTIONAL ACTIVATOR DEVR_DOSR"/>
    <property type="match status" value="1"/>
</dbReference>
<keyword evidence="7" id="KW-1185">Reference proteome</keyword>
<dbReference type="Proteomes" id="UP000182975">
    <property type="component" value="Unassembled WGS sequence"/>
</dbReference>
<dbReference type="EMBL" id="FOEC01000002">
    <property type="protein sequence ID" value="SEO54728.1"/>
    <property type="molecule type" value="Genomic_DNA"/>
</dbReference>
<feature type="transmembrane region" description="Helical" evidence="4">
    <location>
        <begin position="99"/>
        <end position="123"/>
    </location>
</feature>
<dbReference type="Pfam" id="PF00196">
    <property type="entry name" value="GerE"/>
    <property type="match status" value="1"/>
</dbReference>
<dbReference type="Gene3D" id="1.10.10.10">
    <property type="entry name" value="Winged helix-like DNA-binding domain superfamily/Winged helix DNA-binding domain"/>
    <property type="match status" value="1"/>
</dbReference>
<keyword evidence="1" id="KW-0805">Transcription regulation</keyword>
<dbReference type="KEGG" id="ddt:AAY81_08530"/>
<feature type="transmembrane region" description="Helical" evidence="4">
    <location>
        <begin position="290"/>
        <end position="315"/>
    </location>
</feature>
<dbReference type="PROSITE" id="PS50043">
    <property type="entry name" value="HTH_LUXR_2"/>
    <property type="match status" value="1"/>
</dbReference>
<evidence type="ECO:0000259" key="5">
    <source>
        <dbReference type="PROSITE" id="PS50043"/>
    </source>
</evidence>
<feature type="transmembrane region" description="Helical" evidence="4">
    <location>
        <begin position="135"/>
        <end position="153"/>
    </location>
</feature>
<dbReference type="RefSeq" id="WP_066665163.1">
    <property type="nucleotide sequence ID" value="NZ_CP011402.1"/>
</dbReference>
<organism evidence="6 7">
    <name type="scientific">Denitrobacterium detoxificans</name>
    <dbReference type="NCBI Taxonomy" id="79604"/>
    <lineage>
        <taxon>Bacteria</taxon>
        <taxon>Bacillati</taxon>
        <taxon>Actinomycetota</taxon>
        <taxon>Coriobacteriia</taxon>
        <taxon>Eggerthellales</taxon>
        <taxon>Eggerthellaceae</taxon>
        <taxon>Denitrobacterium</taxon>
    </lineage>
</organism>
<evidence type="ECO:0000256" key="3">
    <source>
        <dbReference type="ARBA" id="ARBA00023163"/>
    </source>
</evidence>
<evidence type="ECO:0000256" key="1">
    <source>
        <dbReference type="ARBA" id="ARBA00023015"/>
    </source>
</evidence>
<keyword evidence="2" id="KW-0238">DNA-binding</keyword>
<feature type="transmembrane region" description="Helical" evidence="4">
    <location>
        <begin position="229"/>
        <end position="254"/>
    </location>
</feature>
<reference evidence="7" key="1">
    <citation type="submission" date="2016-10" db="EMBL/GenBank/DDBJ databases">
        <authorList>
            <person name="Varghese N."/>
        </authorList>
    </citation>
    <scope>NUCLEOTIDE SEQUENCE [LARGE SCALE GENOMIC DNA]</scope>
    <source>
        <strain evidence="7">DSM 21843</strain>
    </source>
</reference>
<dbReference type="AlphaFoldDB" id="A0A172S0M1"/>
<evidence type="ECO:0000313" key="6">
    <source>
        <dbReference type="EMBL" id="SEO54728.1"/>
    </source>
</evidence>
<feature type="transmembrane region" description="Helical" evidence="4">
    <location>
        <begin position="354"/>
        <end position="376"/>
    </location>
</feature>
<sequence>MRWKAVKPHYWGIGFIWMWVYATYSTSAVYGARLGSGINADSSWLASSIAVVVTLFLMGLAWRKRNGRKASRALLAISGISSAAGTALSVVTVQGSKVLVLSAIAGSLSGVGTGMLLVLWLAFYCRIPIAEAERFICLSGALPLLGTLVFPYLSGVVGVVAAASLPLLSALCLFVAESGATGGSSPERAPQRTGGMGVQLGSFLRMMFVVAVFYFVGGCIEAMRDSSGAMFDVLGFDVVSFIGAGFGIALVVAFSRFSMSITFRELFRWLIPLIVLSLALFPWIELVPMFLHAAILNVADTAMQALSLMCFVWLVRKRVLNVYFAAGLCQGVIQLGVLMGNIAGLLVFPLVLDGSLSVFVLVLSLICLVVASQSLLPEFESILDSGMLPAVVSVAEDGTGGGAAETGRAAAEDPIDVRCRELAGAYGLSARELEVLGYLARGRSQPYIRDKLVLSRNTVATHVKHVYTKLGVHSKQELIDLVDARVG</sequence>
<dbReference type="SMART" id="SM00421">
    <property type="entry name" value="HTH_LUXR"/>
    <property type="match status" value="1"/>
</dbReference>
<proteinExistence type="predicted"/>
<feature type="transmembrane region" description="Helical" evidence="4">
    <location>
        <begin position="12"/>
        <end position="32"/>
    </location>
</feature>
<dbReference type="PATRIC" id="fig|79604.3.peg.1710"/>
<name>A0A172S0M1_9ACTN</name>
<feature type="transmembrane region" description="Helical" evidence="4">
    <location>
        <begin position="159"/>
        <end position="176"/>
    </location>
</feature>
<feature type="transmembrane region" description="Helical" evidence="4">
    <location>
        <begin position="74"/>
        <end position="93"/>
    </location>
</feature>
<dbReference type="SUPFAM" id="SSF46894">
    <property type="entry name" value="C-terminal effector domain of the bipartite response regulators"/>
    <property type="match status" value="1"/>
</dbReference>
<feature type="transmembrane region" description="Helical" evidence="4">
    <location>
        <begin position="197"/>
        <end position="217"/>
    </location>
</feature>
<dbReference type="STRING" id="79604.AAY81_08530"/>
<dbReference type="GO" id="GO:0003677">
    <property type="term" value="F:DNA binding"/>
    <property type="evidence" value="ECO:0007669"/>
    <property type="project" value="UniProtKB-KW"/>
</dbReference>
<feature type="transmembrane region" description="Helical" evidence="4">
    <location>
        <begin position="266"/>
        <end position="284"/>
    </location>
</feature>
<feature type="domain" description="HTH luxR-type" evidence="5">
    <location>
        <begin position="421"/>
        <end position="486"/>
    </location>
</feature>
<gene>
    <name evidence="6" type="ORF">SAMN02910314_00523</name>
</gene>
<keyword evidence="4" id="KW-0812">Transmembrane</keyword>
<accession>A0A172S0M1</accession>
<keyword evidence="3" id="KW-0804">Transcription</keyword>
<evidence type="ECO:0000313" key="7">
    <source>
        <dbReference type="Proteomes" id="UP000182975"/>
    </source>
</evidence>
<feature type="transmembrane region" description="Helical" evidence="4">
    <location>
        <begin position="44"/>
        <end position="62"/>
    </location>
</feature>
<dbReference type="PANTHER" id="PTHR44688:SF16">
    <property type="entry name" value="DNA-BINDING TRANSCRIPTIONAL ACTIVATOR DEVR_DOSR"/>
    <property type="match status" value="1"/>
</dbReference>
<dbReference type="PRINTS" id="PR00038">
    <property type="entry name" value="HTHLUXR"/>
</dbReference>
<dbReference type="InterPro" id="IPR000792">
    <property type="entry name" value="Tscrpt_reg_LuxR_C"/>
</dbReference>
<feature type="transmembrane region" description="Helical" evidence="4">
    <location>
        <begin position="322"/>
        <end position="348"/>
    </location>
</feature>
<dbReference type="GO" id="GO:0006355">
    <property type="term" value="P:regulation of DNA-templated transcription"/>
    <property type="evidence" value="ECO:0007669"/>
    <property type="project" value="InterPro"/>
</dbReference>
<evidence type="ECO:0000256" key="4">
    <source>
        <dbReference type="SAM" id="Phobius"/>
    </source>
</evidence>
<dbReference type="InterPro" id="IPR016032">
    <property type="entry name" value="Sig_transdc_resp-reg_C-effctor"/>
</dbReference>
<protein>
    <submittedName>
        <fullName evidence="6">Regulatory protein, luxR family</fullName>
    </submittedName>
</protein>
<dbReference type="CDD" id="cd06170">
    <property type="entry name" value="LuxR_C_like"/>
    <property type="match status" value="1"/>
</dbReference>